<feature type="transmembrane region" description="Helical" evidence="1">
    <location>
        <begin position="36"/>
        <end position="62"/>
    </location>
</feature>
<feature type="transmembrane region" description="Helical" evidence="1">
    <location>
        <begin position="102"/>
        <end position="122"/>
    </location>
</feature>
<feature type="transmembrane region" description="Helical" evidence="1">
    <location>
        <begin position="6"/>
        <end position="24"/>
    </location>
</feature>
<evidence type="ECO:0000256" key="1">
    <source>
        <dbReference type="SAM" id="Phobius"/>
    </source>
</evidence>
<evidence type="ECO:0000313" key="3">
    <source>
        <dbReference type="Proteomes" id="UP001144110"/>
    </source>
</evidence>
<accession>A0AAE3TEH7</accession>
<evidence type="ECO:0000313" key="2">
    <source>
        <dbReference type="EMBL" id="MDF2953486.1"/>
    </source>
</evidence>
<feature type="transmembrane region" description="Helical" evidence="1">
    <location>
        <begin position="142"/>
        <end position="163"/>
    </location>
</feature>
<comment type="caution">
    <text evidence="2">The sequence shown here is derived from an EMBL/GenBank/DDBJ whole genome shotgun (WGS) entry which is preliminary data.</text>
</comment>
<reference evidence="2" key="1">
    <citation type="submission" date="2022-11" db="EMBL/GenBank/DDBJ databases">
        <title>Candidatus Alkanophaga archaea from heated hydrothermal vent sediment oxidize petroleum alkanes.</title>
        <authorList>
            <person name="Zehnle H."/>
            <person name="Laso-Perez R."/>
            <person name="Lipp J."/>
            <person name="Teske A."/>
            <person name="Wegener G."/>
        </authorList>
    </citation>
    <scope>NUCLEOTIDE SEQUENCE</scope>
    <source>
        <strain evidence="2">MCA70</strain>
    </source>
</reference>
<protein>
    <submittedName>
        <fullName evidence="2">Uncharacterized protein</fullName>
    </submittedName>
</protein>
<sequence>MNAKEFLTVVLPLFVVAFFFKLYLSALFLIYPGDILFALVLTVLIFRNSSVLLYTFLFFLGLLEGLDFLNIEILSAIYFVLLGILINHLRKYLTFETFESKILIWILSILTFLIFRYLVYFYNLNAPINWMLILNLAVKSFYYVFTTFVWVLIFYKILSNFLYKRS</sequence>
<proteinExistence type="predicted"/>
<dbReference type="AlphaFoldDB" id="A0AAE3TEH7"/>
<dbReference type="EMBL" id="JAPHEG010000003">
    <property type="protein sequence ID" value="MDF2953486.1"/>
    <property type="molecule type" value="Genomic_DNA"/>
</dbReference>
<keyword evidence="1" id="KW-0472">Membrane</keyword>
<feature type="transmembrane region" description="Helical" evidence="1">
    <location>
        <begin position="68"/>
        <end position="90"/>
    </location>
</feature>
<gene>
    <name evidence="2" type="ORF">OD816_000731</name>
</gene>
<name>A0AAE3TEH7_9BACT</name>
<keyword evidence="1" id="KW-0812">Transmembrane</keyword>
<dbReference type="Proteomes" id="UP001144110">
    <property type="component" value="Unassembled WGS sequence"/>
</dbReference>
<organism evidence="2 3">
    <name type="scientific">Candidatus Thermodesulfobacterium syntrophicum</name>
    <dbReference type="NCBI Taxonomy" id="3060442"/>
    <lineage>
        <taxon>Bacteria</taxon>
        <taxon>Pseudomonadati</taxon>
        <taxon>Thermodesulfobacteriota</taxon>
        <taxon>Thermodesulfobacteria</taxon>
        <taxon>Thermodesulfobacteriales</taxon>
        <taxon>Thermodesulfobacteriaceae</taxon>
        <taxon>Thermodesulfobacterium</taxon>
    </lineage>
</organism>
<keyword evidence="1" id="KW-1133">Transmembrane helix</keyword>